<feature type="region of interest" description="Disordered" evidence="8">
    <location>
        <begin position="1021"/>
        <end position="1042"/>
    </location>
</feature>
<keyword evidence="5" id="KW-0573">Peptidoglycan synthesis</keyword>
<evidence type="ECO:0000256" key="3">
    <source>
        <dbReference type="ARBA" id="ARBA00022692"/>
    </source>
</evidence>
<feature type="transmembrane region" description="Helical" evidence="9">
    <location>
        <begin position="157"/>
        <end position="180"/>
    </location>
</feature>
<feature type="transmembrane region" description="Helical" evidence="9">
    <location>
        <begin position="396"/>
        <end position="418"/>
    </location>
</feature>
<proteinExistence type="predicted"/>
<evidence type="ECO:0000256" key="9">
    <source>
        <dbReference type="SAM" id="Phobius"/>
    </source>
</evidence>
<evidence type="ECO:0000256" key="7">
    <source>
        <dbReference type="ARBA" id="ARBA00023136"/>
    </source>
</evidence>
<evidence type="ECO:0000256" key="1">
    <source>
        <dbReference type="ARBA" id="ARBA00004651"/>
    </source>
</evidence>
<feature type="region of interest" description="Disordered" evidence="8">
    <location>
        <begin position="1292"/>
        <end position="1342"/>
    </location>
</feature>
<feature type="compositionally biased region" description="Pro residues" evidence="8">
    <location>
        <begin position="1220"/>
        <end position="1234"/>
    </location>
</feature>
<feature type="compositionally biased region" description="Basic and acidic residues" evidence="8">
    <location>
        <begin position="1314"/>
        <end position="1336"/>
    </location>
</feature>
<feature type="transmembrane region" description="Helical" evidence="9">
    <location>
        <begin position="468"/>
        <end position="490"/>
    </location>
</feature>
<keyword evidence="6 9" id="KW-1133">Transmembrane helix</keyword>
<feature type="transmembrane region" description="Helical" evidence="9">
    <location>
        <begin position="326"/>
        <end position="344"/>
    </location>
</feature>
<evidence type="ECO:0000256" key="8">
    <source>
        <dbReference type="SAM" id="MobiDB-lite"/>
    </source>
</evidence>
<feature type="compositionally biased region" description="Low complexity" evidence="8">
    <location>
        <begin position="608"/>
        <end position="617"/>
    </location>
</feature>
<feature type="compositionally biased region" description="Polar residues" evidence="8">
    <location>
        <begin position="1028"/>
        <end position="1042"/>
    </location>
</feature>
<protein>
    <submittedName>
        <fullName evidence="10">Lipid II flippase MurJ</fullName>
    </submittedName>
</protein>
<evidence type="ECO:0000256" key="4">
    <source>
        <dbReference type="ARBA" id="ARBA00022960"/>
    </source>
</evidence>
<evidence type="ECO:0000313" key="11">
    <source>
        <dbReference type="Proteomes" id="UP001373159"/>
    </source>
</evidence>
<comment type="subcellular location">
    <subcellularLocation>
        <location evidence="1">Cell membrane</location>
        <topology evidence="1">Multi-pass membrane protein</topology>
    </subcellularLocation>
</comment>
<dbReference type="CDD" id="cd13123">
    <property type="entry name" value="MATE_MurJ_like"/>
    <property type="match status" value="1"/>
</dbReference>
<feature type="transmembrane region" description="Helical" evidence="9">
    <location>
        <begin position="123"/>
        <end position="145"/>
    </location>
</feature>
<evidence type="ECO:0000256" key="6">
    <source>
        <dbReference type="ARBA" id="ARBA00022989"/>
    </source>
</evidence>
<comment type="caution">
    <text evidence="10">The sequence shown here is derived from an EMBL/GenBank/DDBJ whole genome shotgun (WGS) entry which is preliminary data.</text>
</comment>
<keyword evidence="4" id="KW-0133">Cell shape</keyword>
<feature type="transmembrane region" description="Helical" evidence="9">
    <location>
        <begin position="502"/>
        <end position="523"/>
    </location>
</feature>
<evidence type="ECO:0000256" key="2">
    <source>
        <dbReference type="ARBA" id="ARBA00022475"/>
    </source>
</evidence>
<evidence type="ECO:0000256" key="5">
    <source>
        <dbReference type="ARBA" id="ARBA00022984"/>
    </source>
</evidence>
<feature type="compositionally biased region" description="Gly residues" evidence="8">
    <location>
        <begin position="618"/>
        <end position="627"/>
    </location>
</feature>
<feature type="transmembrane region" description="Helical" evidence="9">
    <location>
        <begin position="200"/>
        <end position="221"/>
    </location>
</feature>
<accession>A0ABU8ZKW8</accession>
<feature type="transmembrane region" description="Helical" evidence="9">
    <location>
        <begin position="283"/>
        <end position="305"/>
    </location>
</feature>
<feature type="region of interest" description="Disordered" evidence="8">
    <location>
        <begin position="1108"/>
        <end position="1249"/>
    </location>
</feature>
<feature type="transmembrane region" description="Helical" evidence="9">
    <location>
        <begin position="52"/>
        <end position="71"/>
    </location>
</feature>
<feature type="region of interest" description="Disordered" evidence="8">
    <location>
        <begin position="608"/>
        <end position="737"/>
    </location>
</feature>
<dbReference type="Proteomes" id="UP001373159">
    <property type="component" value="Unassembled WGS sequence"/>
</dbReference>
<dbReference type="PANTHER" id="PTHR47019:SF1">
    <property type="entry name" value="LIPID II FLIPPASE MURJ"/>
    <property type="match status" value="1"/>
</dbReference>
<gene>
    <name evidence="10" type="ORF">V8P97_00125</name>
</gene>
<feature type="transmembrane region" description="Helical" evidence="9">
    <location>
        <begin position="83"/>
        <end position="103"/>
    </location>
</feature>
<feature type="transmembrane region" description="Helical" evidence="9">
    <location>
        <begin position="1267"/>
        <end position="1288"/>
    </location>
</feature>
<dbReference type="InterPro" id="IPR051050">
    <property type="entry name" value="Lipid_II_flippase_MurJ/MviN"/>
</dbReference>
<feature type="transmembrane region" description="Helical" evidence="9">
    <location>
        <begin position="424"/>
        <end position="447"/>
    </location>
</feature>
<evidence type="ECO:0000313" key="10">
    <source>
        <dbReference type="EMBL" id="MEK0305890.1"/>
    </source>
</evidence>
<name>A0ABU8ZKW8_9BIFI</name>
<sequence length="1456" mass="153923">MSSVERNSAIMASGTAASRITGQVRTILLAAALGTTGIAADAYQTGAMIPQVMFTLISGGIFNAVLVPQIVRTLKEKDAEDRLNKLITVAMALLAAITVVLMLGTPVLTTIYLNSSWTPAERALANAFTLWCMPQVFFYGLYTILGQILAAKGRFTAYAWSSVGANIISCAGFVAFIVLFGNARNRPLTFWTEEKVALTAGAWTLGVGFQALVLFIPLIMSGFRYRPRWGVRGIGLRSMGPVAAWSLGVVVINQLANIVNARITTGAPRQGLADVAGNGSYQNAYTLFILPYSLIAVSVSTAIFPRLSEHVSDGHVDQAREELSKALRNVGLMMFFFCTVMLAIPVPITRALLPSVSVKESILISGPLLGLTLGLVAMSAFLLIQRTFYAFEDGRHPFIFAVIYNLLQVALVLVSIRLISPKYWATMVGLSLTLGYILSFPVMIHMLRGPFGGHLDGKRIMITYGKGLLAALAALAACLLIKSPLTHLVGAAVSGQDGHMSWVQALAVCVVTTLVAAAVYGLVLRALKTEEFMGALAALKGWVARFTSRGNKITAVREVGRIVTSRAGDQATMRGHAARVIRSSTGDSTQAVMDAAMDELNDAFALTGEAPEAPGGAVDAGGPGTGSGEPHQPVRIIPKSVPARKADPTTAPRALGQGPVTAGSARAAAVPQPESDPGRGGRPEPGSRPQPGNPGPSAPDDSAGRRADGGRGNVSKENQDADATIPGPDHDESLEKMTPSIGDTVLDRYTLVALLRQAPGLGVWRATDKVLARDCQLFIVNDSAFIDQVNTTASGLALRKNHRFTPVYQLHTRDGISLVITGLDAGMSLRSYMQGPAARTLSNKAIRTIAGEITEAGRSLRQAGLEDYAVSTDTVRLASTGVTLADAPISSLIEPVGTGRDKTGPDEEESTRQIAAILYAMLTGRPVENGEKYSLKALPEGTPEEFRIVCARGLGLRDDHGVLPIPLVTLAELSALLGPWVPPEELGDDDITWPEMTGAPSIGKVTLKPAKQEDLLPIPASVTGRATGGQSPRTQAEPQWGTNQLLFPGRSEIEMLNPDDADSDLFSLFDERQRLGGGAGGPQPGHTARPASHTTDALDVRGLRAGLPQDILNQSTGRMSPISGAGDRNGIRGAEQPAGEDPIEHGFPQWDFNKPGASGAGDDKAGGPSIFQPVPAQPGPSASPMGDGREQGDSHGSPAQVGPLQAGGEQEGVYTDSAGPLPPSFTPEPRPAPSPIGYAADSADEEELDEDDVADARLFGRFTTRSVVISIAAVIVVVALVWALATVIGHRPASSSGQDGSWPVMSNVPFPGKTQDESSKAKDQSESVKHDEKDVSKVPAPKLPENTVPYPITNEIFLSRPGGLQGYGMYIHLKDPQLVSRVEMGMPIGGGHAQIFVDSTPGQPNQGEPQADFSFDPSGTTKVTLHTPKTIQDLVIWVPVDGLPGNHLRFNTIRVY</sequence>
<dbReference type="EMBL" id="JBANBB010000001">
    <property type="protein sequence ID" value="MEK0305890.1"/>
    <property type="molecule type" value="Genomic_DNA"/>
</dbReference>
<dbReference type="InterPro" id="IPR004268">
    <property type="entry name" value="MurJ"/>
</dbReference>
<keyword evidence="2" id="KW-1003">Cell membrane</keyword>
<feature type="transmembrane region" description="Helical" evidence="9">
    <location>
        <begin position="364"/>
        <end position="384"/>
    </location>
</feature>
<feature type="region of interest" description="Disordered" evidence="8">
    <location>
        <begin position="1073"/>
        <end position="1094"/>
    </location>
</feature>
<keyword evidence="7 9" id="KW-0472">Membrane</keyword>
<reference evidence="10 11" key="1">
    <citation type="submission" date="2024-02" db="EMBL/GenBank/DDBJ databases">
        <title>Bifidobacterium honeyensis sp. nov., isolated from the comb honey.</title>
        <authorList>
            <person name="Liu W."/>
            <person name="Li Y."/>
        </authorList>
    </citation>
    <scope>NUCLEOTIDE SEQUENCE [LARGE SCALE GENOMIC DNA]</scope>
    <source>
        <strain evidence="10 11">IMAU50988</strain>
    </source>
</reference>
<feature type="compositionally biased region" description="Pro residues" evidence="8">
    <location>
        <begin position="686"/>
        <end position="697"/>
    </location>
</feature>
<keyword evidence="11" id="KW-1185">Reference proteome</keyword>
<keyword evidence="3 9" id="KW-0812">Transmembrane</keyword>
<organism evidence="10 11">
    <name type="scientific">Bifidobacterium favimelis</name>
    <dbReference type="NCBI Taxonomy" id="3122979"/>
    <lineage>
        <taxon>Bacteria</taxon>
        <taxon>Bacillati</taxon>
        <taxon>Actinomycetota</taxon>
        <taxon>Actinomycetes</taxon>
        <taxon>Bifidobacteriales</taxon>
        <taxon>Bifidobacteriaceae</taxon>
        <taxon>Bifidobacterium</taxon>
    </lineage>
</organism>
<dbReference type="RefSeq" id="WP_340468445.1">
    <property type="nucleotide sequence ID" value="NZ_JBANBB010000001.1"/>
</dbReference>
<dbReference type="PANTHER" id="PTHR47019">
    <property type="entry name" value="LIPID II FLIPPASE MURJ"/>
    <property type="match status" value="1"/>
</dbReference>
<dbReference type="Pfam" id="PF03023">
    <property type="entry name" value="MurJ"/>
    <property type="match status" value="1"/>
</dbReference>